<dbReference type="OrthoDB" id="5539844at2"/>
<reference evidence="1 2" key="1">
    <citation type="journal article" date="2010" name="Stand. Genomic Sci.">
        <title>Complete genome sequence of Desulfarculus baarsii type strain (2st14).</title>
        <authorList>
            <person name="Sun H."/>
            <person name="Spring S."/>
            <person name="Lapidus A."/>
            <person name="Davenport K."/>
            <person name="Del Rio T.G."/>
            <person name="Tice H."/>
            <person name="Nolan M."/>
            <person name="Copeland A."/>
            <person name="Cheng J.F."/>
            <person name="Lucas S."/>
            <person name="Tapia R."/>
            <person name="Goodwin L."/>
            <person name="Pitluck S."/>
            <person name="Ivanova N."/>
            <person name="Pagani I."/>
            <person name="Mavromatis K."/>
            <person name="Ovchinnikova G."/>
            <person name="Pati A."/>
            <person name="Chen A."/>
            <person name="Palaniappan K."/>
            <person name="Hauser L."/>
            <person name="Chang Y.J."/>
            <person name="Jeffries C.D."/>
            <person name="Detter J.C."/>
            <person name="Han C."/>
            <person name="Rohde M."/>
            <person name="Brambilla E."/>
            <person name="Goker M."/>
            <person name="Woyke T."/>
            <person name="Bristow J."/>
            <person name="Eisen J.A."/>
            <person name="Markowitz V."/>
            <person name="Hugenholtz P."/>
            <person name="Kyrpides N.C."/>
            <person name="Klenk H.P."/>
            <person name="Land M."/>
        </authorList>
    </citation>
    <scope>NUCLEOTIDE SEQUENCE [LARGE SCALE GENOMIC DNA]</scope>
    <source>
        <strain evidence="2">ATCC 33931 / DSM 2075 / LMG 7858 / VKM B-1802 / 2st14</strain>
    </source>
</reference>
<keyword evidence="2" id="KW-1185">Reference proteome</keyword>
<dbReference type="AlphaFoldDB" id="E1QKJ7"/>
<dbReference type="HOGENOM" id="CLU_859760_0_0_7"/>
<dbReference type="EMBL" id="CP002085">
    <property type="protein sequence ID" value="ADK86090.1"/>
    <property type="molecule type" value="Genomic_DNA"/>
</dbReference>
<proteinExistence type="predicted"/>
<accession>E1QKJ7</accession>
<dbReference type="Proteomes" id="UP000009047">
    <property type="component" value="Chromosome"/>
</dbReference>
<evidence type="ECO:0000313" key="1">
    <source>
        <dbReference type="EMBL" id="ADK86090.1"/>
    </source>
</evidence>
<name>E1QKJ7_DESB2</name>
<dbReference type="RefSeq" id="WP_013259529.1">
    <property type="nucleotide sequence ID" value="NC_014365.1"/>
</dbReference>
<dbReference type="KEGG" id="dbr:Deba_2736"/>
<dbReference type="eggNOG" id="ENOG5033FVD">
    <property type="taxonomic scope" value="Bacteria"/>
</dbReference>
<protein>
    <submittedName>
        <fullName evidence="1">Uncharacterized protein</fullName>
    </submittedName>
</protein>
<organism evidence="1 2">
    <name type="scientific">Desulfarculus baarsii (strain ATCC 33931 / DSM 2075 / LMG 7858 / VKM B-1802 / 2st14)</name>
    <dbReference type="NCBI Taxonomy" id="644282"/>
    <lineage>
        <taxon>Bacteria</taxon>
        <taxon>Pseudomonadati</taxon>
        <taxon>Thermodesulfobacteriota</taxon>
        <taxon>Desulfarculia</taxon>
        <taxon>Desulfarculales</taxon>
        <taxon>Desulfarculaceae</taxon>
        <taxon>Desulfarculus</taxon>
    </lineage>
</organism>
<dbReference type="STRING" id="644282.Deba_2736"/>
<sequence>MSDQRIQYTEEMVGANHPTKSDTLNRLALVETDIDGHGKARFLKEQTTIPGPASGEGVLYAKADGADTCLYYRANGSSVLVARPSAPAFKALGFISGLQASKQDDARLLVRAGAVEIGGGIYYLPEDTTISPGCVNGVNLVWRALTVTPPASGDTLSADNFHNFYTTLDGLVRLSWRNGGWYITDNTAHRVIGLYPSANGALTNYATVGGMYRLGLGLTVLDTTSPPTSNTNVNICLPILSGRTYGDFTVGVAAPGGNVGFWCNYETLLSSHHNGSTASKAIGQCLMWSSDGTALMSVLASEGTANWLRIILKNIHIPSGMAR</sequence>
<evidence type="ECO:0000313" key="2">
    <source>
        <dbReference type="Proteomes" id="UP000009047"/>
    </source>
</evidence>
<gene>
    <name evidence="1" type="ordered locus">Deba_2736</name>
</gene>